<evidence type="ECO:0000313" key="3">
    <source>
        <dbReference type="Proteomes" id="UP000240988"/>
    </source>
</evidence>
<evidence type="ECO:0000256" key="1">
    <source>
        <dbReference type="SAM" id="Phobius"/>
    </source>
</evidence>
<proteinExistence type="predicted"/>
<gene>
    <name evidence="2" type="ORF">MRAB57_1479</name>
</gene>
<protein>
    <submittedName>
        <fullName evidence="2">Mycobacterium rhizamassiliense ORFan</fullName>
    </submittedName>
</protein>
<feature type="transmembrane region" description="Helical" evidence="1">
    <location>
        <begin position="109"/>
        <end position="127"/>
    </location>
</feature>
<feature type="transmembrane region" description="Helical" evidence="1">
    <location>
        <begin position="173"/>
        <end position="198"/>
    </location>
</feature>
<feature type="transmembrane region" description="Helical" evidence="1">
    <location>
        <begin position="23"/>
        <end position="45"/>
    </location>
</feature>
<dbReference type="AlphaFoldDB" id="A0A2U3NQI4"/>
<dbReference type="PROSITE" id="PS51257">
    <property type="entry name" value="PROKAR_LIPOPROTEIN"/>
    <property type="match status" value="1"/>
</dbReference>
<feature type="transmembrane region" description="Helical" evidence="1">
    <location>
        <begin position="86"/>
        <end position="103"/>
    </location>
</feature>
<evidence type="ECO:0000313" key="2">
    <source>
        <dbReference type="EMBL" id="SPM33675.1"/>
    </source>
</evidence>
<reference evidence="2 3" key="1">
    <citation type="submission" date="2017-01" db="EMBL/GenBank/DDBJ databases">
        <authorList>
            <consortium name="Urmite Genomes"/>
        </authorList>
    </citation>
    <scope>NUCLEOTIDE SEQUENCE [LARGE SCALE GENOMIC DNA]</scope>
    <source>
        <strain evidence="2 3">AB57</strain>
    </source>
</reference>
<dbReference type="Proteomes" id="UP000240988">
    <property type="component" value="Unassembled WGS sequence"/>
</dbReference>
<name>A0A2U3NQI4_9MYCO</name>
<keyword evidence="1" id="KW-0472">Membrane</keyword>
<keyword evidence="1" id="KW-1133">Transmembrane helix</keyword>
<sequence length="295" mass="31937">MWRISVRGHDGGRMSPAAIQGQAIFWAACLELLLVLMSVLMVANYRRAARGTLDRNAYVGIRLPMPQRSRQAWEAADRVAIRSAPVYVLFNAIMGAGLFAAAWHGWRLVVAFIGGAGFFVIAILMTWTSFKAGKAADAVDHDAGHRARPPSAVAQPAVIAVPTKPLSDRQKTVVAWVCAAVACGLTLFILGTIVYGYVLAQHQQLVPADHVGMRDATTLACWPRWYASQKAGFDWMLFGYGPVLILSMVVFVRAAMQRRPPQDFLVLAPGTVLVALPFVIAAGIHADSVARAITC</sequence>
<keyword evidence="1" id="KW-0812">Transmembrane</keyword>
<feature type="transmembrane region" description="Helical" evidence="1">
    <location>
        <begin position="235"/>
        <end position="252"/>
    </location>
</feature>
<accession>A0A2U3NQI4</accession>
<organism evidence="2 3">
    <name type="scientific">Mycobacterium rhizamassiliense</name>
    <dbReference type="NCBI Taxonomy" id="1841860"/>
    <lineage>
        <taxon>Bacteria</taxon>
        <taxon>Bacillati</taxon>
        <taxon>Actinomycetota</taxon>
        <taxon>Actinomycetes</taxon>
        <taxon>Mycobacteriales</taxon>
        <taxon>Mycobacteriaceae</taxon>
        <taxon>Mycobacterium</taxon>
    </lineage>
</organism>
<feature type="transmembrane region" description="Helical" evidence="1">
    <location>
        <begin position="264"/>
        <end position="284"/>
    </location>
</feature>
<keyword evidence="3" id="KW-1185">Reference proteome</keyword>
<dbReference type="EMBL" id="FUFA01000002">
    <property type="protein sequence ID" value="SPM33675.1"/>
    <property type="molecule type" value="Genomic_DNA"/>
</dbReference>
<dbReference type="STRING" id="1841860.GCA_900157375_01480"/>